<name>A0A0D2J5N3_9EURO</name>
<feature type="compositionally biased region" description="Polar residues" evidence="7">
    <location>
        <begin position="1600"/>
        <end position="1618"/>
    </location>
</feature>
<dbReference type="GeneID" id="25293304"/>
<feature type="region of interest" description="Disordered" evidence="7">
    <location>
        <begin position="942"/>
        <end position="975"/>
    </location>
</feature>
<feature type="region of interest" description="Disordered" evidence="7">
    <location>
        <begin position="840"/>
        <end position="903"/>
    </location>
</feature>
<dbReference type="GO" id="GO:0003723">
    <property type="term" value="F:RNA binding"/>
    <property type="evidence" value="ECO:0007669"/>
    <property type="project" value="UniProtKB-KW"/>
</dbReference>
<keyword evidence="10" id="KW-1185">Reference proteome</keyword>
<feature type="compositionally biased region" description="Polar residues" evidence="7">
    <location>
        <begin position="389"/>
        <end position="405"/>
    </location>
</feature>
<dbReference type="OrthoDB" id="7326421at2759"/>
<keyword evidence="2" id="KW-0597">Phosphoprotein</keyword>
<dbReference type="GO" id="GO:0003712">
    <property type="term" value="F:transcription coregulator activity"/>
    <property type="evidence" value="ECO:0007669"/>
    <property type="project" value="InterPro"/>
</dbReference>
<dbReference type="SUPFAM" id="SSF50978">
    <property type="entry name" value="WD40 repeat-like"/>
    <property type="match status" value="1"/>
</dbReference>
<dbReference type="Pfam" id="PF23774">
    <property type="entry name" value="TPR_GEMI5"/>
    <property type="match status" value="1"/>
</dbReference>
<dbReference type="STRING" id="1442369.A0A0D2J5N3"/>
<evidence type="ECO:0000256" key="6">
    <source>
        <dbReference type="ARBA" id="ARBA00023242"/>
    </source>
</evidence>
<dbReference type="SMART" id="SM00320">
    <property type="entry name" value="WD40"/>
    <property type="match status" value="3"/>
</dbReference>
<evidence type="ECO:0000256" key="3">
    <source>
        <dbReference type="ARBA" id="ARBA00022884"/>
    </source>
</evidence>
<protein>
    <submittedName>
        <fullName evidence="9">Rhinocladiella mackenziei CBS 650.93 unplaced genomic scaffold supercont1.4, whole genome shotgun sequence</fullName>
    </submittedName>
</protein>
<feature type="region of interest" description="Disordered" evidence="7">
    <location>
        <begin position="449"/>
        <end position="470"/>
    </location>
</feature>
<dbReference type="PANTHER" id="PTHR15528">
    <property type="entry name" value="PEROXISOME PROLIFERATOR ACTIVATED RECEPTOR GAMMA COACTIVATOR 1 PGC-1 -RELATED"/>
    <property type="match status" value="1"/>
</dbReference>
<sequence length="1691" mass="184603">MSAGPGLSRQRSVSNKSKGAILPSGAKARPSAEDVPFEPCACTASLLLFAQGSAVLCLQHDTLAVERRFEKHSKDVQFISADNVSETGAGRLVVTYDVGRTAIVWDMATGEQLSRFVSYESLQVAHWMRNGNIAFGNAKGEVILFEPATSDHISARTIFDPITAIAPSSDCKTYAIGYKNGSILLAALQPSFTILHTLTTSRAPSPIVSLTWHASSSKQKSDMLATQTADGDLRVWSVSKPPTAEAPRVIRVLKRSDTYVRGRNWISWSKNGRIVQFSEGKTWAWDVRTKHVTYEPIPTVEGVRAIAAHGPTGTLFTLGPDYTVQQYDVERAQLIANVRHMPITIPPTPPEDTRGPMWTTSESEEDVASPLVRARRELRATEAARQDRSNINIPSPQSAISSQKSGLKNGIQDIISPAGKTEYTSTSFDTGIQSQSTFNAPVQLSNQAYQAQSPATARSARKGSRLRQEVVMSPEERPVLDLFPFTRARLHDVPYRPPRSMDEGHMTPDDLRRQMLSVVFGWDEDIQDLIRDELSRHPNESQNAIFLARWLDEDPDYLAEIMGSTGIISNLDWMLLALGTISNQVGAKKITQVFIEKMLSKGDVHAAATLMLALGDRSDAIEVYVSRNQFMEAVLLTCLVTPDDWQRQSYLVRRWGEHVVENSQQSLAIRCFSCTGVEPSDPWTSPKAQLATNTMLDPISVPQESQEVPPLEPMEYPAIFQKTLERRRTLDAPTPVAMPPPNIMPATPAPPTPFRNAAAQGTRITPQTSALKLITSFGPQANNQFKFPGLKPDDRTPTVAAAVTPIAESAIDRSALSPGGLGSYRMNNIRSINSALSAKTATPGGFQPNRLPSIGETPVDVESPRFQSSLPQRSVSVPAELTSSKNTEAVEAGPSTNDSQQSDRQALTLLTSARYEPLATPVRETPQTAVGPQTAIKFPGTSSQFHGTLGADASQVDMSRQRTGSRNRKPDGLSIQTMPVQEMDSNQEYLPAASYNESISRPATTGSYSNTQLDTSGDLTSPPTTGQSYRGVKSPIVTGRSIDQYISSLEQAQYYGKHSRARGYSSTSKQSKDDQLEKKKNRANMDDGSGERDSRRAVPSAKRSPSSPVPMSPEDLRLYSTSVESFDSMYSSNLSGMDRKGTPASMSRLSRRGSQSTAKGTKHRQRSRSKTRGISTRSKTSSRVTSRQPSPDILFSPRGRSSSRKENLGHRSPSSPRPMVPSEEDLQSRFDQDSALRLVSRDRHRLHRSTSRRPQRDTSARRDPSPDRRRQRARSRSRQAEEASLSRKTSHSDRHHRRRRRPSDAMYERSAHPDDPEDGIPATSAREDHRSTSQPPPAHERGKKESAAEQLEARRQSLTRRPSVPNVPLPSQLPAHTKSASTSNVPPPAKPQVDEGMAASSSSQEHTLATDMSGFGVVKERPGTPKAMQVGTTNSEGETAAVSSGAELLSSDVYRPPTREDISRPGSTRAPASLEFLSQIPKHPAYDRRIANSRSSSKGAEARASSRSRGTSRDRTRVSPREATPMSIGPPEATTYANSPPQQNPPILPELQHLAAPPPPPPPPPPAPPNMPMSLNSPSLSNLRGFEGDPANVPLPMSAIPTTFPETPHSANPLSAVSMSMGHRRGRSGNDGNNSGSSQLFGKIRNFAGRVRSPSRGRRGDDNQAMSPRMNNEHAAPYESIPSAMMGSVGS</sequence>
<dbReference type="InterPro" id="IPR034605">
    <property type="entry name" value="PGC-1"/>
</dbReference>
<feature type="compositionally biased region" description="Basic and acidic residues" evidence="7">
    <location>
        <begin position="1070"/>
        <end position="1096"/>
    </location>
</feature>
<evidence type="ECO:0000256" key="7">
    <source>
        <dbReference type="SAM" id="MobiDB-lite"/>
    </source>
</evidence>
<dbReference type="GO" id="GO:0005634">
    <property type="term" value="C:nucleus"/>
    <property type="evidence" value="ECO:0007669"/>
    <property type="project" value="UniProtKB-SubCell"/>
</dbReference>
<evidence type="ECO:0000256" key="5">
    <source>
        <dbReference type="ARBA" id="ARBA00023163"/>
    </source>
</evidence>
<feature type="compositionally biased region" description="Low complexity" evidence="7">
    <location>
        <begin position="1572"/>
        <end position="1583"/>
    </location>
</feature>
<feature type="compositionally biased region" description="Low complexity" evidence="7">
    <location>
        <begin position="1493"/>
        <end position="1509"/>
    </location>
</feature>
<dbReference type="InterPro" id="IPR001680">
    <property type="entry name" value="WD40_rpt"/>
</dbReference>
<dbReference type="HOGENOM" id="CLU_000799_1_1_1"/>
<feature type="compositionally biased region" description="Basic residues" evidence="7">
    <location>
        <begin position="1160"/>
        <end position="1171"/>
    </location>
</feature>
<dbReference type="FunFam" id="2.130.10.10:FF:000577">
    <property type="entry name" value="WD domain G-beta repeat protein"/>
    <property type="match status" value="1"/>
</dbReference>
<feature type="compositionally biased region" description="Basic and acidic residues" evidence="7">
    <location>
        <begin position="1338"/>
        <end position="1355"/>
    </location>
</feature>
<dbReference type="InterPro" id="IPR015943">
    <property type="entry name" value="WD40/YVTN_repeat-like_dom_sf"/>
</dbReference>
<keyword evidence="6" id="KW-0539">Nucleus</keyword>
<feature type="compositionally biased region" description="Polar residues" evidence="7">
    <location>
        <begin position="1144"/>
        <end position="1159"/>
    </location>
</feature>
<feature type="region of interest" description="Disordered" evidence="7">
    <location>
        <begin position="1057"/>
        <end position="1691"/>
    </location>
</feature>
<organism evidence="9 10">
    <name type="scientific">Rhinocladiella mackenziei CBS 650.93</name>
    <dbReference type="NCBI Taxonomy" id="1442369"/>
    <lineage>
        <taxon>Eukaryota</taxon>
        <taxon>Fungi</taxon>
        <taxon>Dikarya</taxon>
        <taxon>Ascomycota</taxon>
        <taxon>Pezizomycotina</taxon>
        <taxon>Eurotiomycetes</taxon>
        <taxon>Chaetothyriomycetidae</taxon>
        <taxon>Chaetothyriales</taxon>
        <taxon>Herpotrichiellaceae</taxon>
        <taxon>Rhinocladiella</taxon>
    </lineage>
</organism>
<dbReference type="PANTHER" id="PTHR15528:SF11">
    <property type="entry name" value="FI18188P1"/>
    <property type="match status" value="1"/>
</dbReference>
<keyword evidence="5" id="KW-0804">Transcription</keyword>
<dbReference type="RefSeq" id="XP_013271501.1">
    <property type="nucleotide sequence ID" value="XM_013416047.1"/>
</dbReference>
<feature type="compositionally biased region" description="Pro residues" evidence="7">
    <location>
        <begin position="1556"/>
        <end position="1571"/>
    </location>
</feature>
<dbReference type="InterPro" id="IPR056421">
    <property type="entry name" value="TPR_GEMI5"/>
</dbReference>
<dbReference type="EMBL" id="KN847478">
    <property type="protein sequence ID" value="KIX04365.1"/>
    <property type="molecule type" value="Genomic_DNA"/>
</dbReference>
<gene>
    <name evidence="9" type="ORF">Z518_05233</name>
</gene>
<evidence type="ECO:0000313" key="9">
    <source>
        <dbReference type="EMBL" id="KIX04365.1"/>
    </source>
</evidence>
<feature type="region of interest" description="Disordered" evidence="7">
    <location>
        <begin position="1000"/>
        <end position="1035"/>
    </location>
</feature>
<comment type="subcellular location">
    <subcellularLocation>
        <location evidence="1">Nucleus</location>
    </subcellularLocation>
</comment>
<feature type="domain" description="Gem-associated protein 5 TPR" evidence="8">
    <location>
        <begin position="519"/>
        <end position="672"/>
    </location>
</feature>
<dbReference type="InterPro" id="IPR036322">
    <property type="entry name" value="WD40_repeat_dom_sf"/>
</dbReference>
<proteinExistence type="predicted"/>
<dbReference type="VEuPathDB" id="FungiDB:Z518_05233"/>
<dbReference type="Gene3D" id="2.130.10.10">
    <property type="entry name" value="YVTN repeat-like/Quinoprotein amine dehydrogenase"/>
    <property type="match status" value="1"/>
</dbReference>
<feature type="compositionally biased region" description="Polar residues" evidence="7">
    <location>
        <begin position="865"/>
        <end position="887"/>
    </location>
</feature>
<feature type="compositionally biased region" description="Polar residues" evidence="7">
    <location>
        <begin position="1000"/>
        <end position="1028"/>
    </location>
</feature>
<feature type="compositionally biased region" description="Polar residues" evidence="7">
    <location>
        <begin position="1119"/>
        <end position="1135"/>
    </location>
</feature>
<evidence type="ECO:0000259" key="8">
    <source>
        <dbReference type="Pfam" id="PF23774"/>
    </source>
</evidence>
<feature type="compositionally biased region" description="Basic residues" evidence="7">
    <location>
        <begin position="1242"/>
        <end position="1253"/>
    </location>
</feature>
<feature type="region of interest" description="Disordered" evidence="7">
    <location>
        <begin position="342"/>
        <end position="370"/>
    </location>
</feature>
<accession>A0A0D2J5N3</accession>
<dbReference type="GO" id="GO:0045944">
    <property type="term" value="P:positive regulation of transcription by RNA polymerase II"/>
    <property type="evidence" value="ECO:0007669"/>
    <property type="project" value="TreeGrafter"/>
</dbReference>
<feature type="compositionally biased region" description="Basic and acidic residues" evidence="7">
    <location>
        <begin position="1254"/>
        <end position="1268"/>
    </location>
</feature>
<feature type="compositionally biased region" description="Basic and acidic residues" evidence="7">
    <location>
        <begin position="1302"/>
        <end position="1314"/>
    </location>
</feature>
<keyword evidence="4" id="KW-0805">Transcription regulation</keyword>
<feature type="region of interest" description="Disordered" evidence="7">
    <location>
        <begin position="382"/>
        <end position="405"/>
    </location>
</feature>
<dbReference type="Proteomes" id="UP000053617">
    <property type="component" value="Unassembled WGS sequence"/>
</dbReference>
<feature type="compositionally biased region" description="Basic and acidic residues" evidence="7">
    <location>
        <begin position="1511"/>
        <end position="1520"/>
    </location>
</feature>
<feature type="compositionally biased region" description="Low complexity" evidence="7">
    <location>
        <begin position="1175"/>
        <end position="1187"/>
    </location>
</feature>
<keyword evidence="3" id="KW-0694">RNA-binding</keyword>
<feature type="compositionally biased region" description="Polar residues" evidence="7">
    <location>
        <begin position="894"/>
        <end position="903"/>
    </location>
</feature>
<feature type="region of interest" description="Disordered" evidence="7">
    <location>
        <begin position="1"/>
        <end position="31"/>
    </location>
</feature>
<evidence type="ECO:0000256" key="1">
    <source>
        <dbReference type="ARBA" id="ARBA00004123"/>
    </source>
</evidence>
<evidence type="ECO:0000256" key="2">
    <source>
        <dbReference type="ARBA" id="ARBA00022553"/>
    </source>
</evidence>
<evidence type="ECO:0000313" key="10">
    <source>
        <dbReference type="Proteomes" id="UP000053617"/>
    </source>
</evidence>
<reference evidence="9 10" key="1">
    <citation type="submission" date="2015-01" db="EMBL/GenBank/DDBJ databases">
        <title>The Genome Sequence of Rhinocladiella mackenzie CBS 650.93.</title>
        <authorList>
            <consortium name="The Broad Institute Genomics Platform"/>
            <person name="Cuomo C."/>
            <person name="de Hoog S."/>
            <person name="Gorbushina A."/>
            <person name="Stielow B."/>
            <person name="Teixiera M."/>
            <person name="Abouelleil A."/>
            <person name="Chapman S.B."/>
            <person name="Priest M."/>
            <person name="Young S.K."/>
            <person name="Wortman J."/>
            <person name="Nusbaum C."/>
            <person name="Birren B."/>
        </authorList>
    </citation>
    <scope>NUCLEOTIDE SEQUENCE [LARGE SCALE GENOMIC DNA]</scope>
    <source>
        <strain evidence="9 10">CBS 650.93</strain>
    </source>
</reference>
<evidence type="ECO:0000256" key="4">
    <source>
        <dbReference type="ARBA" id="ARBA00023015"/>
    </source>
</evidence>